<dbReference type="EMBL" id="QWDE01000001">
    <property type="protein sequence ID" value="RFZ84759.1"/>
    <property type="molecule type" value="Genomic_DNA"/>
</dbReference>
<comment type="caution">
    <text evidence="2">The sequence shown here is derived from an EMBL/GenBank/DDBJ whole genome shotgun (WGS) entry which is preliminary data.</text>
</comment>
<organism evidence="2 3">
    <name type="scientific">Mucilaginibacter terrenus</name>
    <dbReference type="NCBI Taxonomy" id="2482727"/>
    <lineage>
        <taxon>Bacteria</taxon>
        <taxon>Pseudomonadati</taxon>
        <taxon>Bacteroidota</taxon>
        <taxon>Sphingobacteriia</taxon>
        <taxon>Sphingobacteriales</taxon>
        <taxon>Sphingobacteriaceae</taxon>
        <taxon>Mucilaginibacter</taxon>
    </lineage>
</organism>
<keyword evidence="1" id="KW-0812">Transmembrane</keyword>
<dbReference type="RefSeq" id="WP_117381661.1">
    <property type="nucleotide sequence ID" value="NZ_QWDE01000001.1"/>
</dbReference>
<gene>
    <name evidence="2" type="ORF">DYU05_03905</name>
</gene>
<evidence type="ECO:0000313" key="2">
    <source>
        <dbReference type="EMBL" id="RFZ84759.1"/>
    </source>
</evidence>
<dbReference type="Proteomes" id="UP000260823">
    <property type="component" value="Unassembled WGS sequence"/>
</dbReference>
<sequence>MQKDTLSVSNVIDRLVSPTPPFWKKVRKIGLWITGAAGIVVAASGAGLVLPAVVLTAAKIIGAVSTASVIQAQATKTDSDATADTK</sequence>
<name>A0A3E2NUW0_9SPHI</name>
<keyword evidence="1" id="KW-1133">Transmembrane helix</keyword>
<accession>A0A3E2NUW0</accession>
<evidence type="ECO:0008006" key="4">
    <source>
        <dbReference type="Google" id="ProtNLM"/>
    </source>
</evidence>
<protein>
    <recommendedName>
        <fullName evidence="4">Transmembrane protein</fullName>
    </recommendedName>
</protein>
<keyword evidence="1" id="KW-0472">Membrane</keyword>
<keyword evidence="3" id="KW-1185">Reference proteome</keyword>
<feature type="transmembrane region" description="Helical" evidence="1">
    <location>
        <begin position="29"/>
        <end position="55"/>
    </location>
</feature>
<proteinExistence type="predicted"/>
<evidence type="ECO:0000313" key="3">
    <source>
        <dbReference type="Proteomes" id="UP000260823"/>
    </source>
</evidence>
<reference evidence="2 3" key="1">
    <citation type="submission" date="2018-08" db="EMBL/GenBank/DDBJ databases">
        <title>Mucilaginibacter terrae sp. nov., isolated from manganese diggings.</title>
        <authorList>
            <person name="Huang Y."/>
            <person name="Zhou Z."/>
        </authorList>
    </citation>
    <scope>NUCLEOTIDE SEQUENCE [LARGE SCALE GENOMIC DNA]</scope>
    <source>
        <strain evidence="2 3">ZH6</strain>
    </source>
</reference>
<dbReference type="AlphaFoldDB" id="A0A3E2NUW0"/>
<evidence type="ECO:0000256" key="1">
    <source>
        <dbReference type="SAM" id="Phobius"/>
    </source>
</evidence>